<gene>
    <name evidence="2" type="ORF">DijuNPV-ORF-14</name>
</gene>
<evidence type="ECO:0000313" key="2">
    <source>
        <dbReference type="EMBL" id="QDL57010.1"/>
    </source>
</evidence>
<reference evidence="2" key="1">
    <citation type="journal article" date="2019" name="Viruses">
        <title>A Nymphalid-Infecting Group I Alphabaculovirus Isolated from the Major Passion Fruit Caterpillar Pest Dione juno juno (Lepidoptera: Nymphalidae).</title>
        <authorList>
            <person name="Ribeiro B.M."/>
            <person name="Dos Santos E.R."/>
            <person name="Trentin L.B."/>
            <person name="da Silva L.A."/>
            <person name="de Melo F.L."/>
            <person name="Kitajima E.W."/>
            <person name="Ardisson-Araujo D.M.P."/>
        </authorList>
    </citation>
    <scope>NUCLEOTIDE SEQUENCE</scope>
    <source>
        <strain evidence="2">Araguari-MG</strain>
    </source>
</reference>
<feature type="transmembrane region" description="Helical" evidence="1">
    <location>
        <begin position="42"/>
        <end position="62"/>
    </location>
</feature>
<evidence type="ECO:0000256" key="1">
    <source>
        <dbReference type="SAM" id="Phobius"/>
    </source>
</evidence>
<evidence type="ECO:0000313" key="3">
    <source>
        <dbReference type="Proteomes" id="UP000831804"/>
    </source>
</evidence>
<protein>
    <submittedName>
        <fullName evidence="2">Uncharacterized protein</fullName>
    </submittedName>
</protein>
<accession>A0AAE6LC73</accession>
<keyword evidence="3" id="KW-1185">Reference proteome</keyword>
<dbReference type="Proteomes" id="UP000831804">
    <property type="component" value="Segment"/>
</dbReference>
<organism evidence="2 3">
    <name type="scientific">Dione juno nucleopolyhedrovirus</name>
    <dbReference type="NCBI Taxonomy" id="2594175"/>
    <lineage>
        <taxon>Viruses</taxon>
        <taxon>Viruses incertae sedis</taxon>
        <taxon>Naldaviricetes</taxon>
        <taxon>Lefavirales</taxon>
        <taxon>Baculoviridae</taxon>
        <taxon>Alphabaculovirus</taxon>
        <taxon>Alphabaculovirus dijunonis</taxon>
    </lineage>
</organism>
<sequence>MHGAPVSKFVVVNKTKYTSQYIIYLHLLNLISNINKINTFNIIFYLINCTFIILSVCDVCCARVRPTD</sequence>
<keyword evidence="1" id="KW-0472">Membrane</keyword>
<proteinExistence type="predicted"/>
<name>A0AAE6LC73_9ABAC</name>
<keyword evidence="1" id="KW-1133">Transmembrane helix</keyword>
<keyword evidence="1" id="KW-0812">Transmembrane</keyword>
<dbReference type="EMBL" id="MK558262">
    <property type="protein sequence ID" value="QDL57010.1"/>
    <property type="molecule type" value="Genomic_DNA"/>
</dbReference>